<name>A0A172ZC71_9BACL</name>
<comment type="similarity">
    <text evidence="1">Belongs to the peptidase C15 family.</text>
</comment>
<protein>
    <recommendedName>
        <fullName evidence="6">Pyroglutamyl-peptidase I</fullName>
        <ecNumber evidence="6">3.4.19.3</ecNumber>
    </recommendedName>
</protein>
<dbReference type="Pfam" id="PF01470">
    <property type="entry name" value="Peptidase_C15"/>
    <property type="match status" value="1"/>
</dbReference>
<dbReference type="CDD" id="cd00501">
    <property type="entry name" value="Peptidase_C15"/>
    <property type="match status" value="1"/>
</dbReference>
<keyword evidence="5" id="KW-0788">Thiol protease</keyword>
<dbReference type="PIRSF" id="PIRSF015592">
    <property type="entry name" value="Prld-crbxl_pptds"/>
    <property type="match status" value="1"/>
</dbReference>
<evidence type="ECO:0000256" key="1">
    <source>
        <dbReference type="ARBA" id="ARBA00006641"/>
    </source>
</evidence>
<dbReference type="KEGG" id="pbv:AR543_01065"/>
<reference evidence="7 8" key="2">
    <citation type="journal article" date="2016" name="Int. J. Syst. Evol. Microbiol.">
        <title>Paenibacillus bovis sp. nov., isolated from raw yak (Bos grunniens) milk.</title>
        <authorList>
            <person name="Gao C."/>
            <person name="Han J."/>
            <person name="Liu Z."/>
            <person name="Xu X."/>
            <person name="Hang F."/>
            <person name="Wu Z."/>
        </authorList>
    </citation>
    <scope>NUCLEOTIDE SEQUENCE [LARGE SCALE GENOMIC DNA]</scope>
    <source>
        <strain evidence="7 8">BD3526</strain>
    </source>
</reference>
<comment type="catalytic activity">
    <reaction evidence="6">
        <text>Release of an N-terminal pyroglutamyl group from a polypeptide, the second amino acid generally not being Pro.</text>
        <dbReference type="EC" id="3.4.19.3"/>
    </reaction>
</comment>
<dbReference type="PRINTS" id="PR00706">
    <property type="entry name" value="PYROGLUPTASE"/>
</dbReference>
<dbReference type="GO" id="GO:0006508">
    <property type="term" value="P:proteolysis"/>
    <property type="evidence" value="ECO:0007669"/>
    <property type="project" value="UniProtKB-KW"/>
</dbReference>
<keyword evidence="3" id="KW-0645">Protease</keyword>
<dbReference type="AlphaFoldDB" id="A0A172ZC71"/>
<dbReference type="PANTHER" id="PTHR23402">
    <property type="entry name" value="PROTEASE FAMILY C15 PYROGLUTAMYL-PEPTIDASE I-RELATED"/>
    <property type="match status" value="1"/>
</dbReference>
<dbReference type="EMBL" id="CP013023">
    <property type="protein sequence ID" value="ANF94760.1"/>
    <property type="molecule type" value="Genomic_DNA"/>
</dbReference>
<keyword evidence="4" id="KW-0378">Hydrolase</keyword>
<dbReference type="PROSITE" id="PS01334">
    <property type="entry name" value="PYRASE_CYS"/>
    <property type="match status" value="1"/>
</dbReference>
<dbReference type="NCBIfam" id="NF009676">
    <property type="entry name" value="PRK13197.1"/>
    <property type="match status" value="1"/>
</dbReference>
<dbReference type="InterPro" id="IPR036440">
    <property type="entry name" value="Peptidase_C15-like_sf"/>
</dbReference>
<proteinExistence type="inferred from homology"/>
<dbReference type="InterPro" id="IPR033694">
    <property type="entry name" value="PGPEP1_Cys_AS"/>
</dbReference>
<reference evidence="8" key="1">
    <citation type="submission" date="2015-10" db="EMBL/GenBank/DDBJ databases">
        <title>Genome of Paenibacillus bovis sp. nov.</title>
        <authorList>
            <person name="Wu Z."/>
            <person name="Gao C."/>
            <person name="Liu Z."/>
            <person name="Zheng H."/>
        </authorList>
    </citation>
    <scope>NUCLEOTIDE SEQUENCE [LARGE SCALE GENOMIC DNA]</scope>
    <source>
        <strain evidence="8">BD3526</strain>
    </source>
</reference>
<dbReference type="GO" id="GO:0016920">
    <property type="term" value="F:pyroglutamyl-peptidase activity"/>
    <property type="evidence" value="ECO:0007669"/>
    <property type="project" value="UniProtKB-EC"/>
</dbReference>
<dbReference type="PANTHER" id="PTHR23402:SF1">
    <property type="entry name" value="PYROGLUTAMYL-PEPTIDASE I"/>
    <property type="match status" value="1"/>
</dbReference>
<evidence type="ECO:0000313" key="7">
    <source>
        <dbReference type="EMBL" id="ANF94760.1"/>
    </source>
</evidence>
<feature type="active site" evidence="6">
    <location>
        <position position="148"/>
    </location>
</feature>
<dbReference type="STRING" id="1616788.AR543_01065"/>
<dbReference type="Proteomes" id="UP000078148">
    <property type="component" value="Chromosome"/>
</dbReference>
<dbReference type="InterPro" id="IPR016125">
    <property type="entry name" value="Peptidase_C15-like"/>
</dbReference>
<keyword evidence="2" id="KW-0963">Cytoplasm</keyword>
<gene>
    <name evidence="7" type="ORF">AR543_01065</name>
</gene>
<evidence type="ECO:0000313" key="8">
    <source>
        <dbReference type="Proteomes" id="UP000078148"/>
    </source>
</evidence>
<evidence type="ECO:0000256" key="6">
    <source>
        <dbReference type="PROSITE-ProRule" id="PRU10077"/>
    </source>
</evidence>
<dbReference type="GO" id="GO:0005829">
    <property type="term" value="C:cytosol"/>
    <property type="evidence" value="ECO:0007669"/>
    <property type="project" value="InterPro"/>
</dbReference>
<keyword evidence="8" id="KW-1185">Reference proteome</keyword>
<dbReference type="EC" id="3.4.19.3" evidence="6"/>
<dbReference type="InterPro" id="IPR000816">
    <property type="entry name" value="Peptidase_C15"/>
</dbReference>
<accession>A0A172ZC71</accession>
<evidence type="ECO:0000256" key="2">
    <source>
        <dbReference type="ARBA" id="ARBA00022490"/>
    </source>
</evidence>
<sequence>MKILVSGFEPFGGHTINPTEYLLEVIADHNWSDLTLELRTLLLPVHYDECVELLIQAVEEFQPDAVIACGLAEGRTAVSLERIAVNIKSVEPSASYADNRNARPQDVPIHEGGPDGLFATLPIRRITERLVENGIPAEISNTAGTFICNNTMYGILDYVQQQRPGVLAGFVHFPASTEMALHKPSLPSLPISLMSRALQLIIRTTVEQLQTDSASV</sequence>
<evidence type="ECO:0000256" key="4">
    <source>
        <dbReference type="ARBA" id="ARBA00022801"/>
    </source>
</evidence>
<dbReference type="Gene3D" id="3.40.630.20">
    <property type="entry name" value="Peptidase C15, pyroglutamyl peptidase I-like"/>
    <property type="match status" value="1"/>
</dbReference>
<organism evidence="7 8">
    <name type="scientific">Paenibacillus bovis</name>
    <dbReference type="NCBI Taxonomy" id="1616788"/>
    <lineage>
        <taxon>Bacteria</taxon>
        <taxon>Bacillati</taxon>
        <taxon>Bacillota</taxon>
        <taxon>Bacilli</taxon>
        <taxon>Bacillales</taxon>
        <taxon>Paenibacillaceae</taxon>
        <taxon>Paenibacillus</taxon>
    </lineage>
</organism>
<evidence type="ECO:0000256" key="3">
    <source>
        <dbReference type="ARBA" id="ARBA00022670"/>
    </source>
</evidence>
<dbReference type="OrthoDB" id="9779738at2"/>
<evidence type="ECO:0000256" key="5">
    <source>
        <dbReference type="ARBA" id="ARBA00022807"/>
    </source>
</evidence>
<dbReference type="SUPFAM" id="SSF53182">
    <property type="entry name" value="Pyrrolidone carboxyl peptidase (pyroglutamate aminopeptidase)"/>
    <property type="match status" value="1"/>
</dbReference>